<dbReference type="Gene3D" id="6.10.250.2410">
    <property type="match status" value="1"/>
</dbReference>
<dbReference type="RefSeq" id="WP_305107567.1">
    <property type="nucleotide sequence ID" value="NZ_JAUTWS010000055.1"/>
</dbReference>
<protein>
    <recommendedName>
        <fullName evidence="1">Segregation and condensation protein A</fullName>
    </recommendedName>
</protein>
<proteinExistence type="predicted"/>
<evidence type="ECO:0000256" key="1">
    <source>
        <dbReference type="ARBA" id="ARBA00044777"/>
    </source>
</evidence>
<name>A0ABT9E931_9PROT</name>
<keyword evidence="3" id="KW-1185">Reference proteome</keyword>
<gene>
    <name evidence="2" type="ORF">Q7A36_30540</name>
</gene>
<comment type="caution">
    <text evidence="2">The sequence shown here is derived from an EMBL/GenBank/DDBJ whole genome shotgun (WGS) entry which is preliminary data.</text>
</comment>
<dbReference type="PANTHER" id="PTHR33969:SF2">
    <property type="entry name" value="SEGREGATION AND CONDENSATION PROTEIN A"/>
    <property type="match status" value="1"/>
</dbReference>
<sequence length="273" mass="29758">MTPEAEDIAAPRAAVGNSGAPVLRFEAWEGPLDLLLELARAQRVDLARISVTDLAAQFVVVLDTAILRRAVPLSRLAEWTIMAAWLLLLRSRLLLPAGTPESAEAEREAADLRRRLADREAARRLADWLERRQRLGREVFARGAAEPEATAEPAADVTELLRACFKLLQVPLRERVYRPRPPQLWRAPEALARLRALLPGLPEGVPLEQLLPPAPAEEGAALWRRSALASTLLAGLELSRDGAIVLEQDAAFEPIRVSPSAMPDVSAAESAAA</sequence>
<dbReference type="EMBL" id="JAUTWS010000055">
    <property type="protein sequence ID" value="MDO9712712.1"/>
    <property type="molecule type" value="Genomic_DNA"/>
</dbReference>
<dbReference type="InterPro" id="IPR003768">
    <property type="entry name" value="ScpA"/>
</dbReference>
<organism evidence="2 3">
    <name type="scientific">Paracraurococcus lichenis</name>
    <dbReference type="NCBI Taxonomy" id="3064888"/>
    <lineage>
        <taxon>Bacteria</taxon>
        <taxon>Pseudomonadati</taxon>
        <taxon>Pseudomonadota</taxon>
        <taxon>Alphaproteobacteria</taxon>
        <taxon>Acetobacterales</taxon>
        <taxon>Roseomonadaceae</taxon>
        <taxon>Paracraurococcus</taxon>
    </lineage>
</organism>
<evidence type="ECO:0000313" key="2">
    <source>
        <dbReference type="EMBL" id="MDO9712712.1"/>
    </source>
</evidence>
<dbReference type="Proteomes" id="UP001243009">
    <property type="component" value="Unassembled WGS sequence"/>
</dbReference>
<dbReference type="PANTHER" id="PTHR33969">
    <property type="entry name" value="SEGREGATION AND CONDENSATION PROTEIN A"/>
    <property type="match status" value="1"/>
</dbReference>
<evidence type="ECO:0000313" key="3">
    <source>
        <dbReference type="Proteomes" id="UP001243009"/>
    </source>
</evidence>
<reference evidence="2 3" key="1">
    <citation type="submission" date="2023-08" db="EMBL/GenBank/DDBJ databases">
        <title>The draft genome sequence of Paracraurococcus sp. LOR1-02.</title>
        <authorList>
            <person name="Kingkaew E."/>
            <person name="Tanasupawat S."/>
        </authorList>
    </citation>
    <scope>NUCLEOTIDE SEQUENCE [LARGE SCALE GENOMIC DNA]</scope>
    <source>
        <strain evidence="2 3">LOR1-02</strain>
    </source>
</reference>
<accession>A0ABT9E931</accession>